<sequence length="220" mass="24023">MHVASWRLAAIGTADPALLAQAAAIAMNANDSEQVIQLLTAIKPDQHTLETRILLGRVLTYTGRLERAEEVLAEADAHARDDQEKITAVTARSMNLLWSSPQLDRALSVCADARTALRNRTAKQQLHFMEGAMQAVSGLPEDWLQLLDSLPGAPHQESPDIWLLAATTKAVGLAAAAAWPRPGPWPSTGTACTRRSVEERSFPIPPSSWRRSRWPSRSPV</sequence>
<protein>
    <recommendedName>
        <fullName evidence="4">MalT-like TPR region domain-containing protein</fullName>
    </recommendedName>
</protein>
<evidence type="ECO:0000256" key="1">
    <source>
        <dbReference type="SAM" id="MobiDB-lite"/>
    </source>
</evidence>
<keyword evidence="3" id="KW-1185">Reference proteome</keyword>
<evidence type="ECO:0008006" key="4">
    <source>
        <dbReference type="Google" id="ProtNLM"/>
    </source>
</evidence>
<organism evidence="2 3">
    <name type="scientific">Streptomyces pseudovenezuelae</name>
    <dbReference type="NCBI Taxonomy" id="67350"/>
    <lineage>
        <taxon>Bacteria</taxon>
        <taxon>Bacillati</taxon>
        <taxon>Actinomycetota</taxon>
        <taxon>Actinomycetes</taxon>
        <taxon>Kitasatosporales</taxon>
        <taxon>Streptomycetaceae</taxon>
        <taxon>Streptomyces</taxon>
        <taxon>Streptomyces aurantiacus group</taxon>
    </lineage>
</organism>
<feature type="region of interest" description="Disordered" evidence="1">
    <location>
        <begin position="180"/>
        <end position="220"/>
    </location>
</feature>
<evidence type="ECO:0000313" key="2">
    <source>
        <dbReference type="EMBL" id="WUT48874.1"/>
    </source>
</evidence>
<dbReference type="RefSeq" id="WP_329272460.1">
    <property type="nucleotide sequence ID" value="NZ_CP109011.1"/>
</dbReference>
<gene>
    <name evidence="2" type="ORF">OG929_44345</name>
</gene>
<proteinExistence type="predicted"/>
<name>A0ABZ1X9Q1_9ACTN</name>
<accession>A0ABZ1X9Q1</accession>
<evidence type="ECO:0000313" key="3">
    <source>
        <dbReference type="Proteomes" id="UP001432168"/>
    </source>
</evidence>
<dbReference type="Proteomes" id="UP001432168">
    <property type="component" value="Chromosome"/>
</dbReference>
<dbReference type="EMBL" id="CP109011">
    <property type="protein sequence ID" value="WUT48874.1"/>
    <property type="molecule type" value="Genomic_DNA"/>
</dbReference>
<reference evidence="2" key="1">
    <citation type="submission" date="2022-10" db="EMBL/GenBank/DDBJ databases">
        <title>The complete genomes of actinobacterial strains from the NBC collection.</title>
        <authorList>
            <person name="Joergensen T.S."/>
            <person name="Alvarez Arevalo M."/>
            <person name="Sterndorff E.B."/>
            <person name="Faurdal D."/>
            <person name="Vuksanovic O."/>
            <person name="Mourched A.-S."/>
            <person name="Charusanti P."/>
            <person name="Shaw S."/>
            <person name="Blin K."/>
            <person name="Weber T."/>
        </authorList>
    </citation>
    <scope>NUCLEOTIDE SEQUENCE</scope>
    <source>
        <strain evidence="2">NBC_00686</strain>
    </source>
</reference>